<feature type="domain" description="Peptidase M24" evidence="1">
    <location>
        <begin position="180"/>
        <end position="379"/>
    </location>
</feature>
<dbReference type="SUPFAM" id="SSF55920">
    <property type="entry name" value="Creatinase/aminopeptidase"/>
    <property type="match status" value="1"/>
</dbReference>
<sequence length="400" mass="42569">MTGPNGQRPMPPMAERSLIFPAAEYRRRAAALQGEMAGAGLDALLLTTAPDIFYLTGFLTRFWESPARPWFVVLPARGAPVAVIPAIGAELMGRTWVSEIRTWPAPDPADDGVTLLADTLCALVPAGGAIGLPMGPETHLRMPLADHARVGQRIAPRRFADATAVVHRVREVKSEAEIDKIRAACGVADRAFDRVPDFARAGRPLAEVFRDFQIALLQEGADWVSYVAGGAGPSGYGDVISPADSRPLAPGDVLMLDTGAVRDGYFCDFDRNFAIGRAGAGARRAHAALYDATDRALAALRPGMTAREVHRVMAEALTRAGVTPAAGRFGHGLGLALTEWPSLSEADDTVLRAGMVLTLEPGVEIAPGRIMVHEENLVLRASGPELLSARAPADLPEIDR</sequence>
<dbReference type="InterPro" id="IPR036005">
    <property type="entry name" value="Creatinase/aminopeptidase-like"/>
</dbReference>
<keyword evidence="3" id="KW-0378">Hydrolase</keyword>
<dbReference type="Gene3D" id="3.90.230.10">
    <property type="entry name" value="Creatinase/methionine aminopeptidase superfamily"/>
    <property type="match status" value="1"/>
</dbReference>
<evidence type="ECO:0000259" key="1">
    <source>
        <dbReference type="Pfam" id="PF00557"/>
    </source>
</evidence>
<dbReference type="InterPro" id="IPR050659">
    <property type="entry name" value="Peptidase_M24B"/>
</dbReference>
<feature type="domain" description="Creatinase N-terminal" evidence="2">
    <location>
        <begin position="28"/>
        <end position="172"/>
    </location>
</feature>
<dbReference type="PANTHER" id="PTHR46112:SF2">
    <property type="entry name" value="XAA-PRO AMINOPEPTIDASE P-RELATED"/>
    <property type="match status" value="1"/>
</dbReference>
<proteinExistence type="predicted"/>
<dbReference type="EMBL" id="JBEHHI010000002">
    <property type="protein sequence ID" value="MEX5729057.1"/>
    <property type="molecule type" value="Genomic_DNA"/>
</dbReference>
<evidence type="ECO:0000313" key="4">
    <source>
        <dbReference type="Proteomes" id="UP001560019"/>
    </source>
</evidence>
<dbReference type="InterPro" id="IPR001714">
    <property type="entry name" value="Pept_M24_MAP"/>
</dbReference>
<name>A0ABV3XXI1_9RHOB</name>
<keyword evidence="3" id="KW-0645">Protease</keyword>
<keyword evidence="4" id="KW-1185">Reference proteome</keyword>
<evidence type="ECO:0000313" key="3">
    <source>
        <dbReference type="EMBL" id="MEX5729057.1"/>
    </source>
</evidence>
<comment type="caution">
    <text evidence="3">The sequence shown here is derived from an EMBL/GenBank/DDBJ whole genome shotgun (WGS) entry which is preliminary data.</text>
</comment>
<dbReference type="InterPro" id="IPR000587">
    <property type="entry name" value="Creatinase_N"/>
</dbReference>
<dbReference type="PANTHER" id="PTHR46112">
    <property type="entry name" value="AMINOPEPTIDASE"/>
    <property type="match status" value="1"/>
</dbReference>
<organism evidence="3 4">
    <name type="scientific">Rhodovulum iodosum</name>
    <dbReference type="NCBI Taxonomy" id="68291"/>
    <lineage>
        <taxon>Bacteria</taxon>
        <taxon>Pseudomonadati</taxon>
        <taxon>Pseudomonadota</taxon>
        <taxon>Alphaproteobacteria</taxon>
        <taxon>Rhodobacterales</taxon>
        <taxon>Paracoccaceae</taxon>
        <taxon>Rhodovulum</taxon>
    </lineage>
</organism>
<dbReference type="Pfam" id="PF01321">
    <property type="entry name" value="Creatinase_N"/>
    <property type="match status" value="1"/>
</dbReference>
<reference evidence="3 4" key="1">
    <citation type="submission" date="2024-06" db="EMBL/GenBank/DDBJ databases">
        <title>Genome of Rhodovulum iodosum, a marine photoferrotroph.</title>
        <authorList>
            <person name="Bianchini G."/>
            <person name="Nikeleit V."/>
            <person name="Kappler A."/>
            <person name="Bryce C."/>
            <person name="Sanchez-Baracaldo P."/>
        </authorList>
    </citation>
    <scope>NUCLEOTIDE SEQUENCE [LARGE SCALE GENOMIC DNA]</scope>
    <source>
        <strain evidence="3 4">UT/N1</strain>
    </source>
</reference>
<dbReference type="InterPro" id="IPR000994">
    <property type="entry name" value="Pept_M24"/>
</dbReference>
<evidence type="ECO:0000259" key="2">
    <source>
        <dbReference type="Pfam" id="PF01321"/>
    </source>
</evidence>
<dbReference type="PRINTS" id="PR00599">
    <property type="entry name" value="MAPEPTIDASE"/>
</dbReference>
<keyword evidence="3" id="KW-0031">Aminopeptidase</keyword>
<protein>
    <submittedName>
        <fullName evidence="3">Xaa-Pro aminopeptidase</fullName>
    </submittedName>
</protein>
<dbReference type="GO" id="GO:0004177">
    <property type="term" value="F:aminopeptidase activity"/>
    <property type="evidence" value="ECO:0007669"/>
    <property type="project" value="UniProtKB-KW"/>
</dbReference>
<dbReference type="Proteomes" id="UP001560019">
    <property type="component" value="Unassembled WGS sequence"/>
</dbReference>
<dbReference type="SUPFAM" id="SSF53092">
    <property type="entry name" value="Creatinase/prolidase N-terminal domain"/>
    <property type="match status" value="1"/>
</dbReference>
<accession>A0ABV3XXI1</accession>
<dbReference type="InterPro" id="IPR029149">
    <property type="entry name" value="Creatin/AminoP/Spt16_N"/>
</dbReference>
<dbReference type="CDD" id="cd01066">
    <property type="entry name" value="APP_MetAP"/>
    <property type="match status" value="1"/>
</dbReference>
<dbReference type="Gene3D" id="3.40.350.10">
    <property type="entry name" value="Creatinase/prolidase N-terminal domain"/>
    <property type="match status" value="1"/>
</dbReference>
<gene>
    <name evidence="3" type="ORF">Ga0609869_002410</name>
</gene>
<dbReference type="Pfam" id="PF00557">
    <property type="entry name" value="Peptidase_M24"/>
    <property type="match status" value="1"/>
</dbReference>